<comment type="caution">
    <text evidence="1">The sequence shown here is derived from an EMBL/GenBank/DDBJ whole genome shotgun (WGS) entry which is preliminary data.</text>
</comment>
<protein>
    <submittedName>
        <fullName evidence="1">Uncharacterized protein</fullName>
    </submittedName>
</protein>
<evidence type="ECO:0000313" key="2">
    <source>
        <dbReference type="Proteomes" id="UP001501788"/>
    </source>
</evidence>
<reference evidence="2" key="1">
    <citation type="journal article" date="2019" name="Int. J. Syst. Evol. Microbiol.">
        <title>The Global Catalogue of Microorganisms (GCM) 10K type strain sequencing project: providing services to taxonomists for standard genome sequencing and annotation.</title>
        <authorList>
            <consortium name="The Broad Institute Genomics Platform"/>
            <consortium name="The Broad Institute Genome Sequencing Center for Infectious Disease"/>
            <person name="Wu L."/>
            <person name="Ma J."/>
        </authorList>
    </citation>
    <scope>NUCLEOTIDE SEQUENCE [LARGE SCALE GENOMIC DNA]</scope>
    <source>
        <strain evidence="2">JCM 31890</strain>
    </source>
</reference>
<name>A0ABP8LCH4_9BURK</name>
<gene>
    <name evidence="1" type="ORF">GCM10023090_21180</name>
</gene>
<evidence type="ECO:0000313" key="1">
    <source>
        <dbReference type="EMBL" id="GAA4425841.1"/>
    </source>
</evidence>
<sequence>MLSEVPFVPHRKWKKGEARVFKDQVQLDSGANFLVSEADMDEFPRQESDATDFLELNGDLVAKMAMFPGVKELVFDFGVSLRAGSVAQFCRLSPRLIQLAASARIGLEISHYAVSDNDES</sequence>
<organism evidence="1 2">
    <name type="scientific">Acidovorax lacteus</name>
    <dbReference type="NCBI Taxonomy" id="1924988"/>
    <lineage>
        <taxon>Bacteria</taxon>
        <taxon>Pseudomonadati</taxon>
        <taxon>Pseudomonadota</taxon>
        <taxon>Betaproteobacteria</taxon>
        <taxon>Burkholderiales</taxon>
        <taxon>Comamonadaceae</taxon>
        <taxon>Acidovorax</taxon>
    </lineage>
</organism>
<proteinExistence type="predicted"/>
<dbReference type="EMBL" id="BAABEX010000018">
    <property type="protein sequence ID" value="GAA4425841.1"/>
    <property type="molecule type" value="Genomic_DNA"/>
</dbReference>
<keyword evidence="2" id="KW-1185">Reference proteome</keyword>
<dbReference type="Proteomes" id="UP001501788">
    <property type="component" value="Unassembled WGS sequence"/>
</dbReference>
<accession>A0ABP8LCH4</accession>